<dbReference type="SUPFAM" id="SSF51206">
    <property type="entry name" value="cAMP-binding domain-like"/>
    <property type="match status" value="1"/>
</dbReference>
<dbReference type="GO" id="GO:0003700">
    <property type="term" value="F:DNA-binding transcription factor activity"/>
    <property type="evidence" value="ECO:0007669"/>
    <property type="project" value="TreeGrafter"/>
</dbReference>
<dbReference type="RefSeq" id="WP_090723475.1">
    <property type="nucleotide sequence ID" value="NZ_FOOU01000001.1"/>
</dbReference>
<keyword evidence="2" id="KW-0238">DNA-binding</keyword>
<protein>
    <submittedName>
        <fullName evidence="6">CRP/FNR family transcriptional regulator, anaerobic regulatory protein</fullName>
    </submittedName>
</protein>
<dbReference type="SMART" id="SM00419">
    <property type="entry name" value="HTH_CRP"/>
    <property type="match status" value="1"/>
</dbReference>
<dbReference type="CDD" id="cd00038">
    <property type="entry name" value="CAP_ED"/>
    <property type="match status" value="1"/>
</dbReference>
<evidence type="ECO:0000256" key="2">
    <source>
        <dbReference type="ARBA" id="ARBA00023125"/>
    </source>
</evidence>
<feature type="domain" description="Cyclic nucleotide-binding" evidence="4">
    <location>
        <begin position="19"/>
        <end position="131"/>
    </location>
</feature>
<dbReference type="Pfam" id="PF13545">
    <property type="entry name" value="HTH_Crp_2"/>
    <property type="match status" value="1"/>
</dbReference>
<dbReference type="AlphaFoldDB" id="A0A1I2M4P4"/>
<dbReference type="CDD" id="cd00092">
    <property type="entry name" value="HTH_CRP"/>
    <property type="match status" value="1"/>
</dbReference>
<dbReference type="Gene3D" id="1.10.10.10">
    <property type="entry name" value="Winged helix-like DNA-binding domain superfamily/Winged helix DNA-binding domain"/>
    <property type="match status" value="1"/>
</dbReference>
<dbReference type="PANTHER" id="PTHR24567">
    <property type="entry name" value="CRP FAMILY TRANSCRIPTIONAL REGULATORY PROTEIN"/>
    <property type="match status" value="1"/>
</dbReference>
<dbReference type="InterPro" id="IPR036390">
    <property type="entry name" value="WH_DNA-bd_sf"/>
</dbReference>
<dbReference type="GO" id="GO:0003677">
    <property type="term" value="F:DNA binding"/>
    <property type="evidence" value="ECO:0007669"/>
    <property type="project" value="UniProtKB-KW"/>
</dbReference>
<dbReference type="PROSITE" id="PS51063">
    <property type="entry name" value="HTH_CRP_2"/>
    <property type="match status" value="1"/>
</dbReference>
<dbReference type="Pfam" id="PF00027">
    <property type="entry name" value="cNMP_binding"/>
    <property type="match status" value="1"/>
</dbReference>
<dbReference type="Proteomes" id="UP000198623">
    <property type="component" value="Unassembled WGS sequence"/>
</dbReference>
<dbReference type="InterPro" id="IPR036388">
    <property type="entry name" value="WH-like_DNA-bd_sf"/>
</dbReference>
<keyword evidence="1" id="KW-0805">Transcription regulation</keyword>
<evidence type="ECO:0000256" key="1">
    <source>
        <dbReference type="ARBA" id="ARBA00023015"/>
    </source>
</evidence>
<evidence type="ECO:0000256" key="3">
    <source>
        <dbReference type="ARBA" id="ARBA00023163"/>
    </source>
</evidence>
<evidence type="ECO:0000313" key="6">
    <source>
        <dbReference type="EMBL" id="SFF84211.1"/>
    </source>
</evidence>
<dbReference type="PRINTS" id="PR00034">
    <property type="entry name" value="HTHCRP"/>
</dbReference>
<evidence type="ECO:0000313" key="7">
    <source>
        <dbReference type="Proteomes" id="UP000198623"/>
    </source>
</evidence>
<dbReference type="PANTHER" id="PTHR24567:SF74">
    <property type="entry name" value="HTH-TYPE TRANSCRIPTIONAL REGULATOR ARCR"/>
    <property type="match status" value="1"/>
</dbReference>
<dbReference type="InterPro" id="IPR012318">
    <property type="entry name" value="HTH_CRP"/>
</dbReference>
<organism evidence="6 7">
    <name type="scientific">Neptunomonas qingdaonensis</name>
    <dbReference type="NCBI Taxonomy" id="1045558"/>
    <lineage>
        <taxon>Bacteria</taxon>
        <taxon>Pseudomonadati</taxon>
        <taxon>Pseudomonadota</taxon>
        <taxon>Gammaproteobacteria</taxon>
        <taxon>Oceanospirillales</taxon>
        <taxon>Oceanospirillaceae</taxon>
        <taxon>Neptunomonas</taxon>
    </lineage>
</organism>
<dbReference type="PROSITE" id="PS50042">
    <property type="entry name" value="CNMP_BINDING_3"/>
    <property type="match status" value="1"/>
</dbReference>
<proteinExistence type="predicted"/>
<dbReference type="STRING" id="1045558.SAMN05216175_101318"/>
<dbReference type="EMBL" id="FOOU01000001">
    <property type="protein sequence ID" value="SFF84211.1"/>
    <property type="molecule type" value="Genomic_DNA"/>
</dbReference>
<evidence type="ECO:0000259" key="4">
    <source>
        <dbReference type="PROSITE" id="PS50042"/>
    </source>
</evidence>
<gene>
    <name evidence="6" type="ORF">SAMN05216175_101318</name>
</gene>
<keyword evidence="7" id="KW-1185">Reference proteome</keyword>
<dbReference type="SUPFAM" id="SSF46785">
    <property type="entry name" value="Winged helix' DNA-binding domain"/>
    <property type="match status" value="1"/>
</dbReference>
<dbReference type="OrthoDB" id="9776746at2"/>
<reference evidence="7" key="1">
    <citation type="submission" date="2016-10" db="EMBL/GenBank/DDBJ databases">
        <authorList>
            <person name="Varghese N."/>
            <person name="Submissions S."/>
        </authorList>
    </citation>
    <scope>NUCLEOTIDE SEQUENCE [LARGE SCALE GENOMIC DNA]</scope>
    <source>
        <strain evidence="7">CGMCC 1.10971</strain>
    </source>
</reference>
<keyword evidence="3" id="KW-0804">Transcription</keyword>
<dbReference type="InterPro" id="IPR018490">
    <property type="entry name" value="cNMP-bd_dom_sf"/>
</dbReference>
<dbReference type="InterPro" id="IPR050397">
    <property type="entry name" value="Env_Response_Regulators"/>
</dbReference>
<dbReference type="GO" id="GO:0005829">
    <property type="term" value="C:cytosol"/>
    <property type="evidence" value="ECO:0007669"/>
    <property type="project" value="TreeGrafter"/>
</dbReference>
<evidence type="ECO:0000259" key="5">
    <source>
        <dbReference type="PROSITE" id="PS51063"/>
    </source>
</evidence>
<sequence>MNDFFQALPFIDNLNSLQIERLHNAQLLTMEEGSVVLRQGDACTGFLILVDGCIRVFGRSTQGKELEMYRIEQMGTCVLSTSCLLAGNTYPAEAVVEQDATFFLLSADDFTYLMSESAAFRSFVFDSYAQRLSNLLMLVQSIAFESIETRLARYLLHEGRRSLVLSLSHQQIADALGTAREVVSRHLKLMEQQGWLSLSRGQILLLAPSAMEAFLKQQL</sequence>
<name>A0A1I2M4P4_9GAMM</name>
<dbReference type="InterPro" id="IPR014710">
    <property type="entry name" value="RmlC-like_jellyroll"/>
</dbReference>
<accession>A0A1I2M4P4</accession>
<feature type="domain" description="HTH crp-type" evidence="5">
    <location>
        <begin position="145"/>
        <end position="209"/>
    </location>
</feature>
<dbReference type="Gene3D" id="2.60.120.10">
    <property type="entry name" value="Jelly Rolls"/>
    <property type="match status" value="1"/>
</dbReference>
<dbReference type="InterPro" id="IPR000595">
    <property type="entry name" value="cNMP-bd_dom"/>
</dbReference>